<reference evidence="2 3" key="1">
    <citation type="submission" date="2024-02" db="EMBL/GenBank/DDBJ databases">
        <title>De novo assembly and annotation of 12 fungi associated with fruit tree decline syndrome in Ontario, Canada.</title>
        <authorList>
            <person name="Sulman M."/>
            <person name="Ellouze W."/>
            <person name="Ilyukhin E."/>
        </authorList>
    </citation>
    <scope>NUCLEOTIDE SEQUENCE [LARGE SCALE GENOMIC DNA]</scope>
    <source>
        <strain evidence="2 3">M11/M66-122</strain>
    </source>
</reference>
<comment type="caution">
    <text evidence="2">The sequence shown here is derived from an EMBL/GenBank/DDBJ whole genome shotgun (WGS) entry which is preliminary data.</text>
</comment>
<sequence>MRSSSDGTLQWKDRQSLTTADLREPFYGADLEMELGDSFVASIFGGWVPVPIEDIARRRRQRSGGGPTFGAGIAWRQSLSWDYHRIRPNVARLFREASWSPGNDLTKLIQPQALAGETRAYSQKRGLVLPASQEGEHATAALPDFHRSGEGWRWNRRPGASFRILQYDGYMCPEIDLPFATDDVVREREARPPSPSSVVPAAAATKASPPASRAASDQRRDNRGGVSRTAGGEEMATSSPAHRRSGTPQHKIPEPKVREKEGNSVMMIDLSPKRKGDQAVPKRVFFGRAGVVDVVLRRPSSSTATTTASPSPPSNHCDISVDELKKRLSQLISV</sequence>
<evidence type="ECO:0000313" key="2">
    <source>
        <dbReference type="EMBL" id="KAK7750809.1"/>
    </source>
</evidence>
<feature type="compositionally biased region" description="Basic and acidic residues" evidence="1">
    <location>
        <begin position="251"/>
        <end position="262"/>
    </location>
</feature>
<accession>A0AAN9UX25</accession>
<evidence type="ECO:0000256" key="1">
    <source>
        <dbReference type="SAM" id="MobiDB-lite"/>
    </source>
</evidence>
<organism evidence="2 3">
    <name type="scientific">Diatrype stigma</name>
    <dbReference type="NCBI Taxonomy" id="117547"/>
    <lineage>
        <taxon>Eukaryota</taxon>
        <taxon>Fungi</taxon>
        <taxon>Dikarya</taxon>
        <taxon>Ascomycota</taxon>
        <taxon>Pezizomycotina</taxon>
        <taxon>Sordariomycetes</taxon>
        <taxon>Xylariomycetidae</taxon>
        <taxon>Xylariales</taxon>
        <taxon>Diatrypaceae</taxon>
        <taxon>Diatrype</taxon>
    </lineage>
</organism>
<gene>
    <name evidence="2" type="ORF">SLS62_007208</name>
</gene>
<feature type="region of interest" description="Disordered" evidence="1">
    <location>
        <begin position="186"/>
        <end position="278"/>
    </location>
</feature>
<dbReference type="AlphaFoldDB" id="A0AAN9UX25"/>
<keyword evidence="3" id="KW-1185">Reference proteome</keyword>
<dbReference type="EMBL" id="JAKJXP020000058">
    <property type="protein sequence ID" value="KAK7750809.1"/>
    <property type="molecule type" value="Genomic_DNA"/>
</dbReference>
<feature type="compositionally biased region" description="Low complexity" evidence="1">
    <location>
        <begin position="299"/>
        <end position="309"/>
    </location>
</feature>
<evidence type="ECO:0000313" key="3">
    <source>
        <dbReference type="Proteomes" id="UP001320420"/>
    </source>
</evidence>
<feature type="compositionally biased region" description="Low complexity" evidence="1">
    <location>
        <begin position="196"/>
        <end position="215"/>
    </location>
</feature>
<proteinExistence type="predicted"/>
<dbReference type="Proteomes" id="UP001320420">
    <property type="component" value="Unassembled WGS sequence"/>
</dbReference>
<feature type="region of interest" description="Disordered" evidence="1">
    <location>
        <begin position="297"/>
        <end position="319"/>
    </location>
</feature>
<protein>
    <submittedName>
        <fullName evidence="2">Uncharacterized protein</fullName>
    </submittedName>
</protein>
<name>A0AAN9UX25_9PEZI</name>